<dbReference type="RefSeq" id="WP_098078977.1">
    <property type="nucleotide sequence ID" value="NZ_PDEQ01000012.1"/>
</dbReference>
<organism evidence="1 2">
    <name type="scientific">Longibacter salinarum</name>
    <dbReference type="NCBI Taxonomy" id="1850348"/>
    <lineage>
        <taxon>Bacteria</taxon>
        <taxon>Pseudomonadati</taxon>
        <taxon>Rhodothermota</taxon>
        <taxon>Rhodothermia</taxon>
        <taxon>Rhodothermales</taxon>
        <taxon>Salisaetaceae</taxon>
        <taxon>Longibacter</taxon>
    </lineage>
</organism>
<accession>A0A2A8CTI2</accession>
<dbReference type="OrthoDB" id="9806195at2"/>
<evidence type="ECO:0000313" key="2">
    <source>
        <dbReference type="Proteomes" id="UP000220102"/>
    </source>
</evidence>
<sequence>MRDLVSELVPLSFADDSLSSPRAVVSALSERHGEVDLHSLELRSLFDEPIYEVTYYAGNETHVAIADARTGGLRQPLAEKEAVRLARADFTPDVPVRRVDRLDTAPEGSEYRGVTLPAYRVVFDHPSDTRIYVSADRARVEARRNNTWRWFDGLWMLHIMDYDARSDFNHLLCRPSPSLVLSPSPADFCLEASRHPG</sequence>
<evidence type="ECO:0000313" key="1">
    <source>
        <dbReference type="EMBL" id="PEN11087.1"/>
    </source>
</evidence>
<name>A0A2A8CTI2_9BACT</name>
<proteinExistence type="predicted"/>
<comment type="caution">
    <text evidence="1">The sequence shown here is derived from an EMBL/GenBank/DDBJ whole genome shotgun (WGS) entry which is preliminary data.</text>
</comment>
<dbReference type="Proteomes" id="UP000220102">
    <property type="component" value="Unassembled WGS sequence"/>
</dbReference>
<gene>
    <name evidence="1" type="ORF">CRI94_16840</name>
</gene>
<keyword evidence="2" id="KW-1185">Reference proteome</keyword>
<dbReference type="EMBL" id="PDEQ01000012">
    <property type="protein sequence ID" value="PEN11087.1"/>
    <property type="molecule type" value="Genomic_DNA"/>
</dbReference>
<evidence type="ECO:0008006" key="3">
    <source>
        <dbReference type="Google" id="ProtNLM"/>
    </source>
</evidence>
<dbReference type="AlphaFoldDB" id="A0A2A8CTI2"/>
<reference evidence="1 2" key="1">
    <citation type="submission" date="2017-10" db="EMBL/GenBank/DDBJ databases">
        <title>Draft genome of Longibacter Salinarum.</title>
        <authorList>
            <person name="Goh K.M."/>
            <person name="Shamsir M.S."/>
            <person name="Lim S.W."/>
        </authorList>
    </citation>
    <scope>NUCLEOTIDE SEQUENCE [LARGE SCALE GENOMIC DNA]</scope>
    <source>
        <strain evidence="1 2">KCTC 52045</strain>
    </source>
</reference>
<protein>
    <recommendedName>
        <fullName evidence="3">PepSY domain-containing protein</fullName>
    </recommendedName>
</protein>